<evidence type="ECO:0000313" key="3">
    <source>
        <dbReference type="Proteomes" id="UP000886885"/>
    </source>
</evidence>
<sequence>MGSAYEYMFLLPDEHAELLKFKPQVPDGAAGMCSEILAPSTPPPFKPGVDFVHHYKKPEDHCYSDRRGSDFLFFGIAGCTDGDVKRLGEVFRREKMSTEQRVDGEEKEGESEKKRLWGESEDVQNKTNGCKGD</sequence>
<reference evidence="2" key="1">
    <citation type="journal article" date="2020" name="bioRxiv">
        <title>Hybrid origin of Populus tomentosa Carr. identified through genome sequencing and phylogenomic analysis.</title>
        <authorList>
            <person name="An X."/>
            <person name="Gao K."/>
            <person name="Chen Z."/>
            <person name="Li J."/>
            <person name="Yang X."/>
            <person name="Yang X."/>
            <person name="Zhou J."/>
            <person name="Guo T."/>
            <person name="Zhao T."/>
            <person name="Huang S."/>
            <person name="Miao D."/>
            <person name="Khan W.U."/>
            <person name="Rao P."/>
            <person name="Ye M."/>
            <person name="Lei B."/>
            <person name="Liao W."/>
            <person name="Wang J."/>
            <person name="Ji L."/>
            <person name="Li Y."/>
            <person name="Guo B."/>
            <person name="Mustafa N.S."/>
            <person name="Li S."/>
            <person name="Yun Q."/>
            <person name="Keller S.R."/>
            <person name="Mao J."/>
            <person name="Zhang R."/>
            <person name="Strauss S.H."/>
        </authorList>
    </citation>
    <scope>NUCLEOTIDE SEQUENCE</scope>
    <source>
        <strain evidence="2">GM15</strain>
        <tissue evidence="2">Leaf</tissue>
    </source>
</reference>
<dbReference type="Proteomes" id="UP000886885">
    <property type="component" value="Chromosome 1A"/>
</dbReference>
<dbReference type="EMBL" id="JAAWWB010000001">
    <property type="protein sequence ID" value="KAG6791726.1"/>
    <property type="molecule type" value="Genomic_DNA"/>
</dbReference>
<accession>A0A8X8DGV2</accession>
<feature type="compositionally biased region" description="Basic and acidic residues" evidence="1">
    <location>
        <begin position="94"/>
        <end position="118"/>
    </location>
</feature>
<evidence type="ECO:0000313" key="2">
    <source>
        <dbReference type="EMBL" id="KAG6791726.1"/>
    </source>
</evidence>
<evidence type="ECO:0000256" key="1">
    <source>
        <dbReference type="SAM" id="MobiDB-lite"/>
    </source>
</evidence>
<feature type="region of interest" description="Disordered" evidence="1">
    <location>
        <begin position="94"/>
        <end position="133"/>
    </location>
</feature>
<comment type="caution">
    <text evidence="2">The sequence shown here is derived from an EMBL/GenBank/DDBJ whole genome shotgun (WGS) entry which is preliminary data.</text>
</comment>
<proteinExistence type="predicted"/>
<organism evidence="2 3">
    <name type="scientific">Populus tomentosa</name>
    <name type="common">Chinese white poplar</name>
    <dbReference type="NCBI Taxonomy" id="118781"/>
    <lineage>
        <taxon>Eukaryota</taxon>
        <taxon>Viridiplantae</taxon>
        <taxon>Streptophyta</taxon>
        <taxon>Embryophyta</taxon>
        <taxon>Tracheophyta</taxon>
        <taxon>Spermatophyta</taxon>
        <taxon>Magnoliopsida</taxon>
        <taxon>eudicotyledons</taxon>
        <taxon>Gunneridae</taxon>
        <taxon>Pentapetalae</taxon>
        <taxon>rosids</taxon>
        <taxon>fabids</taxon>
        <taxon>Malpighiales</taxon>
        <taxon>Salicaceae</taxon>
        <taxon>Saliceae</taxon>
        <taxon>Populus</taxon>
    </lineage>
</organism>
<keyword evidence="3" id="KW-1185">Reference proteome</keyword>
<dbReference type="AlphaFoldDB" id="A0A8X8DGV2"/>
<protein>
    <submittedName>
        <fullName evidence="2">Uncharacterized protein</fullName>
    </submittedName>
</protein>
<name>A0A8X8DGV2_POPTO</name>
<gene>
    <name evidence="2" type="ORF">POTOM_000858</name>
</gene>